<dbReference type="PROSITE" id="PS51257">
    <property type="entry name" value="PROKAR_LIPOPROTEIN"/>
    <property type="match status" value="1"/>
</dbReference>
<proteinExistence type="predicted"/>
<sequence length="168" mass="18956">MRYTVFLFLPLLMVFSGCEKDDICSDTTSTTPRLVIEFYDVTNLTQTKNVSNLVLKTNGVSETILFNAVSKIYVPFDTTTDTVQFQLIQNGGDTDTTNDNIDNITMNYTRTTQYVSRACGYKLNFVLNPTNGFSFSDATPNDGLWIQTMGISETTITNENEVHVKLYY</sequence>
<accession>A0A1M5BZ22</accession>
<gene>
    <name evidence="1" type="ORF">SAMN05444377_11021</name>
</gene>
<protein>
    <recommendedName>
        <fullName evidence="3">Lipoprotein</fullName>
    </recommendedName>
</protein>
<reference evidence="1 2" key="1">
    <citation type="submission" date="2016-11" db="EMBL/GenBank/DDBJ databases">
        <authorList>
            <person name="Jaros S."/>
            <person name="Januszkiewicz K."/>
            <person name="Wedrychowicz H."/>
        </authorList>
    </citation>
    <scope>NUCLEOTIDE SEQUENCE [LARGE SCALE GENOMIC DNA]</scope>
    <source>
        <strain evidence="1 2">DSM 25660</strain>
    </source>
</reference>
<organism evidence="1 2">
    <name type="scientific">Flavobacterium fontis</name>
    <dbReference type="NCBI Taxonomy" id="1124188"/>
    <lineage>
        <taxon>Bacteria</taxon>
        <taxon>Pseudomonadati</taxon>
        <taxon>Bacteroidota</taxon>
        <taxon>Flavobacteriia</taxon>
        <taxon>Flavobacteriales</taxon>
        <taxon>Flavobacteriaceae</taxon>
        <taxon>Flavobacterium</taxon>
    </lineage>
</organism>
<evidence type="ECO:0000313" key="2">
    <source>
        <dbReference type="Proteomes" id="UP000184147"/>
    </source>
</evidence>
<keyword evidence="2" id="KW-1185">Reference proteome</keyword>
<dbReference type="STRING" id="1124188.SAMN05444377_11021"/>
<dbReference type="AlphaFoldDB" id="A0A1M5BZ22"/>
<evidence type="ECO:0000313" key="1">
    <source>
        <dbReference type="EMBL" id="SHF47681.1"/>
    </source>
</evidence>
<dbReference type="EMBL" id="FQVQ01000010">
    <property type="protein sequence ID" value="SHF47681.1"/>
    <property type="molecule type" value="Genomic_DNA"/>
</dbReference>
<evidence type="ECO:0008006" key="3">
    <source>
        <dbReference type="Google" id="ProtNLM"/>
    </source>
</evidence>
<dbReference type="InterPro" id="IPR045607">
    <property type="entry name" value="DUF6452"/>
</dbReference>
<dbReference type="Proteomes" id="UP000184147">
    <property type="component" value="Unassembled WGS sequence"/>
</dbReference>
<dbReference type="Pfam" id="PF20050">
    <property type="entry name" value="DUF6452"/>
    <property type="match status" value="1"/>
</dbReference>
<name>A0A1M5BZ22_9FLAO</name>